<feature type="transmembrane region" description="Helical" evidence="1">
    <location>
        <begin position="248"/>
        <end position="268"/>
    </location>
</feature>
<dbReference type="AlphaFoldDB" id="A0A1U9Z0P4"/>
<feature type="transmembrane region" description="Helical" evidence="1">
    <location>
        <begin position="110"/>
        <end position="136"/>
    </location>
</feature>
<evidence type="ECO:0000256" key="1">
    <source>
        <dbReference type="SAM" id="Phobius"/>
    </source>
</evidence>
<keyword evidence="1" id="KW-1133">Transmembrane helix</keyword>
<dbReference type="EMBL" id="CP020330">
    <property type="protein sequence ID" value="AQZ51220.1"/>
    <property type="molecule type" value="Genomic_DNA"/>
</dbReference>
<organism evidence="2 3">
    <name type="scientific">Martelella mediterranea DSM 17316</name>
    <dbReference type="NCBI Taxonomy" id="1122214"/>
    <lineage>
        <taxon>Bacteria</taxon>
        <taxon>Pseudomonadati</taxon>
        <taxon>Pseudomonadota</taxon>
        <taxon>Alphaproteobacteria</taxon>
        <taxon>Hyphomicrobiales</taxon>
        <taxon>Aurantimonadaceae</taxon>
        <taxon>Martelella</taxon>
    </lineage>
</organism>
<dbReference type="Pfam" id="PF04976">
    <property type="entry name" value="DmsC"/>
    <property type="match status" value="1"/>
</dbReference>
<dbReference type="STRING" id="1122214.Mame_01878"/>
<dbReference type="GO" id="GO:0005886">
    <property type="term" value="C:plasma membrane"/>
    <property type="evidence" value="ECO:0007669"/>
    <property type="project" value="TreeGrafter"/>
</dbReference>
<dbReference type="Proteomes" id="UP000191135">
    <property type="component" value="Chromosome"/>
</dbReference>
<dbReference type="RefSeq" id="WP_018062916.1">
    <property type="nucleotide sequence ID" value="NZ_AQWH01000001.1"/>
</dbReference>
<name>A0A1U9Z0P4_9HYPH</name>
<dbReference type="OrthoDB" id="5520897at2"/>
<feature type="transmembrane region" description="Helical" evidence="1">
    <location>
        <begin position="7"/>
        <end position="32"/>
    </location>
</feature>
<evidence type="ECO:0000313" key="2">
    <source>
        <dbReference type="EMBL" id="AQZ51220.1"/>
    </source>
</evidence>
<feature type="transmembrane region" description="Helical" evidence="1">
    <location>
        <begin position="38"/>
        <end position="63"/>
    </location>
</feature>
<dbReference type="GO" id="GO:0009389">
    <property type="term" value="F:dimethyl sulfoxide reductase activity"/>
    <property type="evidence" value="ECO:0007669"/>
    <property type="project" value="TreeGrafter"/>
</dbReference>
<protein>
    <submittedName>
        <fullName evidence="2">DMSO reductase anchor subunit (DmsC)</fullName>
    </submittedName>
</protein>
<evidence type="ECO:0000313" key="3">
    <source>
        <dbReference type="Proteomes" id="UP000191135"/>
    </source>
</evidence>
<feature type="transmembrane region" description="Helical" evidence="1">
    <location>
        <begin position="148"/>
        <end position="170"/>
    </location>
</feature>
<dbReference type="eggNOG" id="COG3302">
    <property type="taxonomic scope" value="Bacteria"/>
</dbReference>
<reference evidence="2 3" key="1">
    <citation type="submission" date="2017-03" db="EMBL/GenBank/DDBJ databases">
        <title>Foreign affairs: Plasmid Transfer between Roseobacters and Rhizobia.</title>
        <authorList>
            <person name="Bartling P."/>
            <person name="Bunk B."/>
            <person name="Overmann J."/>
            <person name="Brinkmann H."/>
            <person name="Petersen J."/>
        </authorList>
    </citation>
    <scope>NUCLEOTIDE SEQUENCE [LARGE SCALE GENOMIC DNA]</scope>
    <source>
        <strain evidence="2 3">MACL11</strain>
    </source>
</reference>
<gene>
    <name evidence="2" type="ORF">Mame_01878</name>
</gene>
<feature type="transmembrane region" description="Helical" evidence="1">
    <location>
        <begin position="176"/>
        <end position="195"/>
    </location>
</feature>
<accession>A0A1U9Z0P4</accession>
<dbReference type="PANTHER" id="PTHR38095">
    <property type="entry name" value="ANAEROBIC DIMETHYL SULFOXIDE REDUCTASE CHAIN YNFH"/>
    <property type="match status" value="1"/>
</dbReference>
<dbReference type="InterPro" id="IPR007059">
    <property type="entry name" value="DmsC"/>
</dbReference>
<dbReference type="KEGG" id="mmed:Mame_01878"/>
<dbReference type="GO" id="GO:0019645">
    <property type="term" value="P:anaerobic electron transport chain"/>
    <property type="evidence" value="ECO:0007669"/>
    <property type="project" value="InterPro"/>
</dbReference>
<keyword evidence="1" id="KW-0472">Membrane</keyword>
<feature type="transmembrane region" description="Helical" evidence="1">
    <location>
        <begin position="84"/>
        <end position="104"/>
    </location>
</feature>
<keyword evidence="3" id="KW-1185">Reference proteome</keyword>
<dbReference type="GO" id="GO:0009390">
    <property type="term" value="C:dimethyl sulfoxide reductase complex"/>
    <property type="evidence" value="ECO:0007669"/>
    <property type="project" value="TreeGrafter"/>
</dbReference>
<feature type="transmembrane region" description="Helical" evidence="1">
    <location>
        <begin position="274"/>
        <end position="292"/>
    </location>
</feature>
<proteinExistence type="predicted"/>
<sequence>MHPAFSVIFFTTASGAGYGLLFLLGLAAAFGLLPPDPWLGLVGFGLSLGLISAGLLSSTAHLGRPERAWRAFSQWRSSWLSREGVSSVATYVPAVALAFGWVILQASGGWMALAGGLAVIGAVATVIMTAMIYASLKPVAEWHGPWTLPAYLVFAAMTGLTLLNALLVIFGPASRLVAALAVLLALAGWAVKRGYWAYRDSGKGQPTANQALGLGEGQIRQVQSPHSEQNYLLKEMGYRVARKHAARLRLIAQALAFALPAACLVLSLLLPGPLALVLALAAVPLQLAGMLVERWLFFAEARHTVTLYYGM</sequence>
<keyword evidence="1" id="KW-0812">Transmembrane</keyword>
<dbReference type="PANTHER" id="PTHR38095:SF1">
    <property type="entry name" value="ANAEROBIC DIMETHYL SULFOXIDE REDUCTASE CHAIN YNFH"/>
    <property type="match status" value="1"/>
</dbReference>